<dbReference type="InterPro" id="IPR035906">
    <property type="entry name" value="MetI-like_sf"/>
</dbReference>
<dbReference type="Proteomes" id="UP000014155">
    <property type="component" value="Unassembled WGS sequence"/>
</dbReference>
<dbReference type="AlphaFoldDB" id="S0FN39"/>
<dbReference type="EMBL" id="AORV01000052">
    <property type="protein sequence ID" value="EMS70549.1"/>
    <property type="molecule type" value="Genomic_DNA"/>
</dbReference>
<comment type="similarity">
    <text evidence="7">Belongs to the binding-protein-dependent transport system permease family.</text>
</comment>
<sequence>MNKRMSSLKLQTHYSIMVIPGVLWMILFNIVPMTGVVMAFKNYNPGLGLWKSPGVGLENFKYLFSMSDAQRVIINTLIIACSKVVLNIVIPLAFALLLNEVTNMRYKKFVQTAVYLPHFLSWVILASVILNIFSLDGIVNQITGIFGGKPVIWFSMASYFRQLVIGTDVWKEFGFNAVIFLAALTGINPNLYEAATIDGCSKWKSIWYITIPGITGTIVLLGVLGLGNVLNAGFDQIYNLYNPMVYSTGDILDTWVYRIGLVNLQFSLATTAGLFKSAISFIMIVVSYWAAYKLADYKIF</sequence>
<name>S0FN39_RUMCE</name>
<dbReference type="InterPro" id="IPR000515">
    <property type="entry name" value="MetI-like"/>
</dbReference>
<evidence type="ECO:0000256" key="6">
    <source>
        <dbReference type="ARBA" id="ARBA00023136"/>
    </source>
</evidence>
<keyword evidence="6 7" id="KW-0472">Membrane</keyword>
<feature type="transmembrane region" description="Helical" evidence="7">
    <location>
        <begin position="266"/>
        <end position="291"/>
    </location>
</feature>
<keyword evidence="5 7" id="KW-1133">Transmembrane helix</keyword>
<dbReference type="eggNOG" id="COG4209">
    <property type="taxonomic scope" value="Bacteria"/>
</dbReference>
<gene>
    <name evidence="9" type="ORF">CTER_3665</name>
</gene>
<dbReference type="GO" id="GO:0055085">
    <property type="term" value="P:transmembrane transport"/>
    <property type="evidence" value="ECO:0007669"/>
    <property type="project" value="InterPro"/>
</dbReference>
<feature type="transmembrane region" description="Helical" evidence="7">
    <location>
        <begin position="119"/>
        <end position="139"/>
    </location>
</feature>
<accession>S0FN39</accession>
<dbReference type="RefSeq" id="WP_004628132.1">
    <property type="nucleotide sequence ID" value="NZ_AORV01000052.1"/>
</dbReference>
<dbReference type="STRING" id="1195236.CTER_3665"/>
<comment type="caution">
    <text evidence="9">The sequence shown here is derived from an EMBL/GenBank/DDBJ whole genome shotgun (WGS) entry which is preliminary data.</text>
</comment>
<evidence type="ECO:0000256" key="7">
    <source>
        <dbReference type="RuleBase" id="RU363032"/>
    </source>
</evidence>
<dbReference type="InterPro" id="IPR050809">
    <property type="entry name" value="UgpAE/MalFG_permease"/>
</dbReference>
<dbReference type="PROSITE" id="PS50928">
    <property type="entry name" value="ABC_TM1"/>
    <property type="match status" value="1"/>
</dbReference>
<dbReference type="PATRIC" id="fig|1195236.3.peg.3883"/>
<evidence type="ECO:0000256" key="3">
    <source>
        <dbReference type="ARBA" id="ARBA00022475"/>
    </source>
</evidence>
<keyword evidence="4 7" id="KW-0812">Transmembrane</keyword>
<dbReference type="GO" id="GO:0005886">
    <property type="term" value="C:plasma membrane"/>
    <property type="evidence" value="ECO:0007669"/>
    <property type="project" value="UniProtKB-SubCell"/>
</dbReference>
<reference evidence="9 10" key="1">
    <citation type="journal article" date="2013" name="Genome Announc.">
        <title>Draft Genome Sequence of the Cellulolytic, Mesophilic, Anaerobic Bacterium Clostridium termitidis Strain CT1112 (DSM 5398).</title>
        <authorList>
            <person name="Lal S."/>
            <person name="Ramachandran U."/>
            <person name="Zhang X."/>
            <person name="Munir R."/>
            <person name="Sparling R."/>
            <person name="Levin D.B."/>
        </authorList>
    </citation>
    <scope>NUCLEOTIDE SEQUENCE [LARGE SCALE GENOMIC DNA]</scope>
    <source>
        <strain evidence="9 10">CT1112</strain>
    </source>
</reference>
<evidence type="ECO:0000256" key="2">
    <source>
        <dbReference type="ARBA" id="ARBA00022448"/>
    </source>
</evidence>
<feature type="transmembrane region" description="Helical" evidence="7">
    <location>
        <begin position="173"/>
        <end position="194"/>
    </location>
</feature>
<feature type="transmembrane region" description="Helical" evidence="7">
    <location>
        <begin position="72"/>
        <end position="98"/>
    </location>
</feature>
<evidence type="ECO:0000313" key="10">
    <source>
        <dbReference type="Proteomes" id="UP000014155"/>
    </source>
</evidence>
<feature type="domain" description="ABC transmembrane type-1" evidence="8">
    <location>
        <begin position="73"/>
        <end position="287"/>
    </location>
</feature>
<dbReference type="PANTHER" id="PTHR43227:SF11">
    <property type="entry name" value="BLL4140 PROTEIN"/>
    <property type="match status" value="1"/>
</dbReference>
<dbReference type="PANTHER" id="PTHR43227">
    <property type="entry name" value="BLL4140 PROTEIN"/>
    <property type="match status" value="1"/>
</dbReference>
<organism evidence="9 10">
    <name type="scientific">Ruminiclostridium cellobioparum subsp. termitidis CT1112</name>
    <dbReference type="NCBI Taxonomy" id="1195236"/>
    <lineage>
        <taxon>Bacteria</taxon>
        <taxon>Bacillati</taxon>
        <taxon>Bacillota</taxon>
        <taxon>Clostridia</taxon>
        <taxon>Eubacteriales</taxon>
        <taxon>Oscillospiraceae</taxon>
        <taxon>Ruminiclostridium</taxon>
    </lineage>
</organism>
<evidence type="ECO:0000259" key="8">
    <source>
        <dbReference type="PROSITE" id="PS50928"/>
    </source>
</evidence>
<dbReference type="SUPFAM" id="SSF161098">
    <property type="entry name" value="MetI-like"/>
    <property type="match status" value="1"/>
</dbReference>
<evidence type="ECO:0000313" key="9">
    <source>
        <dbReference type="EMBL" id="EMS70549.1"/>
    </source>
</evidence>
<dbReference type="CDD" id="cd06261">
    <property type="entry name" value="TM_PBP2"/>
    <property type="match status" value="1"/>
</dbReference>
<dbReference type="Gene3D" id="1.10.3720.10">
    <property type="entry name" value="MetI-like"/>
    <property type="match status" value="1"/>
</dbReference>
<feature type="transmembrane region" description="Helical" evidence="7">
    <location>
        <begin position="21"/>
        <end position="40"/>
    </location>
</feature>
<feature type="transmembrane region" description="Helical" evidence="7">
    <location>
        <begin position="206"/>
        <end position="230"/>
    </location>
</feature>
<comment type="subcellular location">
    <subcellularLocation>
        <location evidence="1 7">Cell membrane</location>
        <topology evidence="1 7">Multi-pass membrane protein</topology>
    </subcellularLocation>
</comment>
<keyword evidence="3" id="KW-1003">Cell membrane</keyword>
<proteinExistence type="inferred from homology"/>
<evidence type="ECO:0000256" key="1">
    <source>
        <dbReference type="ARBA" id="ARBA00004651"/>
    </source>
</evidence>
<keyword evidence="10" id="KW-1185">Reference proteome</keyword>
<dbReference type="Pfam" id="PF00528">
    <property type="entry name" value="BPD_transp_1"/>
    <property type="match status" value="1"/>
</dbReference>
<evidence type="ECO:0000256" key="4">
    <source>
        <dbReference type="ARBA" id="ARBA00022692"/>
    </source>
</evidence>
<keyword evidence="2 7" id="KW-0813">Transport</keyword>
<evidence type="ECO:0000256" key="5">
    <source>
        <dbReference type="ARBA" id="ARBA00022989"/>
    </source>
</evidence>
<protein>
    <submittedName>
        <fullName evidence="9">ABC-type polysaccharide transport system, permease component</fullName>
    </submittedName>
</protein>